<dbReference type="PANTHER" id="PTHR37814:SF1">
    <property type="entry name" value="MEMBRANE PROTEIN"/>
    <property type="match status" value="1"/>
</dbReference>
<dbReference type="RefSeq" id="WP_123807874.1">
    <property type="nucleotide sequence ID" value="NZ_RKRK01000003.1"/>
</dbReference>
<accession>A0A3N5CCC4</accession>
<dbReference type="EMBL" id="RKRK01000003">
    <property type="protein sequence ID" value="RPF56505.1"/>
    <property type="molecule type" value="Genomic_DNA"/>
</dbReference>
<feature type="transmembrane region" description="Helical" evidence="1">
    <location>
        <begin position="136"/>
        <end position="160"/>
    </location>
</feature>
<keyword evidence="3" id="KW-1185">Reference proteome</keyword>
<comment type="caution">
    <text evidence="2">The sequence shown here is derived from an EMBL/GenBank/DDBJ whole genome shotgun (WGS) entry which is preliminary data.</text>
</comment>
<organism evidence="2 3">
    <name type="scientific">Abyssicoccus albus</name>
    <dbReference type="NCBI Taxonomy" id="1817405"/>
    <lineage>
        <taxon>Bacteria</taxon>
        <taxon>Bacillati</taxon>
        <taxon>Bacillota</taxon>
        <taxon>Bacilli</taxon>
        <taxon>Bacillales</taxon>
        <taxon>Abyssicoccaceae</taxon>
    </lineage>
</organism>
<feature type="transmembrane region" description="Helical" evidence="1">
    <location>
        <begin position="112"/>
        <end position="129"/>
    </location>
</feature>
<feature type="transmembrane region" description="Helical" evidence="1">
    <location>
        <begin position="218"/>
        <end position="240"/>
    </location>
</feature>
<feature type="transmembrane region" description="Helical" evidence="1">
    <location>
        <begin position="260"/>
        <end position="289"/>
    </location>
</feature>
<feature type="transmembrane region" description="Helical" evidence="1">
    <location>
        <begin position="187"/>
        <end position="206"/>
    </location>
</feature>
<reference evidence="2 3" key="1">
    <citation type="submission" date="2018-11" db="EMBL/GenBank/DDBJ databases">
        <title>Genomic Encyclopedia of Type Strains, Phase IV (KMG-IV): sequencing the most valuable type-strain genomes for metagenomic binning, comparative biology and taxonomic classification.</title>
        <authorList>
            <person name="Goeker M."/>
        </authorList>
    </citation>
    <scope>NUCLEOTIDE SEQUENCE [LARGE SCALE GENOMIC DNA]</scope>
    <source>
        <strain evidence="2 3">DSM 29158</strain>
    </source>
</reference>
<evidence type="ECO:0000313" key="3">
    <source>
        <dbReference type="Proteomes" id="UP000277108"/>
    </source>
</evidence>
<sequence length="357" mass="38865">MRTTIKVMFALIGVIVGASFSTGQEALKFFSNHGMDSYIGIFVSSIVFILSALAIAEFGTRYQSEDHEKSMKVIYGFKFGAFFDLLLSLIYYCIVIVVVAGGGSTLRESFGVPTWLGTLLIVIVVFISLQLPFNKILTALGFITPLLTMMVVGIALFQIFGGDIDFSTVDQTAQPENASSGSAIWDGINYAGFTIATAFAFMATIGSYEGKEGKLQSIIGVILGAISLMVLLAIINTSILAELEMANSVDLPMLQLAKDIHPTFGLIISVIMLLAIYNTALGLSFAYTVRFGEFGTMKYKLIGAISLLVGYGLSFIGFVDLIGIVYKYIGIVGLFFGLSHIFYFMLYHTYLKKRKKA</sequence>
<feature type="transmembrane region" description="Helical" evidence="1">
    <location>
        <begin position="39"/>
        <end position="58"/>
    </location>
</feature>
<keyword evidence="1" id="KW-0472">Membrane</keyword>
<name>A0A3N5CCC4_9BACL</name>
<dbReference type="AlphaFoldDB" id="A0A3N5CCC4"/>
<feature type="transmembrane region" description="Helical" evidence="1">
    <location>
        <begin position="79"/>
        <end position="100"/>
    </location>
</feature>
<keyword evidence="1" id="KW-0812">Transmembrane</keyword>
<dbReference type="InterPro" id="IPR038728">
    <property type="entry name" value="YkvI-like"/>
</dbReference>
<feature type="transmembrane region" description="Helical" evidence="1">
    <location>
        <begin position="301"/>
        <end position="319"/>
    </location>
</feature>
<evidence type="ECO:0000256" key="1">
    <source>
        <dbReference type="SAM" id="Phobius"/>
    </source>
</evidence>
<evidence type="ECO:0000313" key="2">
    <source>
        <dbReference type="EMBL" id="RPF56505.1"/>
    </source>
</evidence>
<feature type="transmembrane region" description="Helical" evidence="1">
    <location>
        <begin position="325"/>
        <end position="346"/>
    </location>
</feature>
<proteinExistence type="predicted"/>
<gene>
    <name evidence="2" type="ORF">EDD62_1141</name>
</gene>
<dbReference type="Proteomes" id="UP000277108">
    <property type="component" value="Unassembled WGS sequence"/>
</dbReference>
<keyword evidence="1" id="KW-1133">Transmembrane helix</keyword>
<dbReference type="OrthoDB" id="4424890at2"/>
<protein>
    <submittedName>
        <fullName evidence="2">Putative membrane protein YkvI</fullName>
    </submittedName>
</protein>
<dbReference type="PANTHER" id="PTHR37814">
    <property type="entry name" value="CONSERVED MEMBRANE PROTEIN"/>
    <property type="match status" value="1"/>
</dbReference>